<dbReference type="AlphaFoldDB" id="A0A831RPQ2"/>
<feature type="signal peptide" evidence="1">
    <location>
        <begin position="1"/>
        <end position="23"/>
    </location>
</feature>
<proteinExistence type="predicted"/>
<name>A0A831RPQ2_9GAMM</name>
<reference evidence="2" key="1">
    <citation type="journal article" date="2020" name="mSystems">
        <title>Genome- and Community-Level Interaction Insights into Carbon Utilization and Element Cycling Functions of Hydrothermarchaeota in Hydrothermal Sediment.</title>
        <authorList>
            <person name="Zhou Z."/>
            <person name="Liu Y."/>
            <person name="Xu W."/>
            <person name="Pan J."/>
            <person name="Luo Z.H."/>
            <person name="Li M."/>
        </authorList>
    </citation>
    <scope>NUCLEOTIDE SEQUENCE [LARGE SCALE GENOMIC DNA]</scope>
    <source>
        <strain evidence="2">HyVt-443</strain>
    </source>
</reference>
<comment type="caution">
    <text evidence="2">The sequence shown here is derived from an EMBL/GenBank/DDBJ whole genome shotgun (WGS) entry which is preliminary data.</text>
</comment>
<dbReference type="EMBL" id="DRKP01000123">
    <property type="protein sequence ID" value="HEB96855.1"/>
    <property type="molecule type" value="Genomic_DNA"/>
</dbReference>
<dbReference type="Proteomes" id="UP000886251">
    <property type="component" value="Unassembled WGS sequence"/>
</dbReference>
<evidence type="ECO:0000256" key="1">
    <source>
        <dbReference type="SAM" id="SignalP"/>
    </source>
</evidence>
<gene>
    <name evidence="2" type="ORF">ENI96_10555</name>
</gene>
<organism evidence="2">
    <name type="scientific">Sedimenticola thiotaurini</name>
    <dbReference type="NCBI Taxonomy" id="1543721"/>
    <lineage>
        <taxon>Bacteria</taxon>
        <taxon>Pseudomonadati</taxon>
        <taxon>Pseudomonadota</taxon>
        <taxon>Gammaproteobacteria</taxon>
        <taxon>Chromatiales</taxon>
        <taxon>Sedimenticolaceae</taxon>
        <taxon>Sedimenticola</taxon>
    </lineage>
</organism>
<evidence type="ECO:0008006" key="3">
    <source>
        <dbReference type="Google" id="ProtNLM"/>
    </source>
</evidence>
<sequence length="118" mass="12965">MKPTAAISVGVVVCLLRAGAASAITDDQYRAIGGLGELNGIALHCRYLDQTRRMKRALVEVLPRRRALGQGFDDATNESFLRFIAEKSDCPDKAAFDQRVGEALRVLERAFGRSINEQ</sequence>
<keyword evidence="1" id="KW-0732">Signal</keyword>
<evidence type="ECO:0000313" key="2">
    <source>
        <dbReference type="EMBL" id="HEB96855.1"/>
    </source>
</evidence>
<protein>
    <recommendedName>
        <fullName evidence="3">Rap1a immunity protein domain-containing protein</fullName>
    </recommendedName>
</protein>
<accession>A0A831RPQ2</accession>
<feature type="chain" id="PRO_5032485173" description="Rap1a immunity protein domain-containing protein" evidence="1">
    <location>
        <begin position="24"/>
        <end position="118"/>
    </location>
</feature>